<organism evidence="9 10">
    <name type="scientific">Actinomadura napierensis</name>
    <dbReference type="NCBI Taxonomy" id="267854"/>
    <lineage>
        <taxon>Bacteria</taxon>
        <taxon>Bacillati</taxon>
        <taxon>Actinomycetota</taxon>
        <taxon>Actinomycetes</taxon>
        <taxon>Streptosporangiales</taxon>
        <taxon>Thermomonosporaceae</taxon>
        <taxon>Actinomadura</taxon>
    </lineage>
</organism>
<dbReference type="InterPro" id="IPR014284">
    <property type="entry name" value="RNA_pol_sigma-70_dom"/>
</dbReference>
<dbReference type="Gene3D" id="1.10.10.10">
    <property type="entry name" value="Winged helix-like DNA-binding domain superfamily/Winged helix DNA-binding domain"/>
    <property type="match status" value="1"/>
</dbReference>
<evidence type="ECO:0000256" key="1">
    <source>
        <dbReference type="ARBA" id="ARBA00010641"/>
    </source>
</evidence>
<feature type="domain" description="RNA polymerase sigma factor 70 region 4 type 2" evidence="8">
    <location>
        <begin position="143"/>
        <end position="193"/>
    </location>
</feature>
<evidence type="ECO:0000256" key="6">
    <source>
        <dbReference type="SAM" id="MobiDB-lite"/>
    </source>
</evidence>
<evidence type="ECO:0000259" key="8">
    <source>
        <dbReference type="Pfam" id="PF08281"/>
    </source>
</evidence>
<feature type="region of interest" description="Disordered" evidence="6">
    <location>
        <begin position="1"/>
        <end position="23"/>
    </location>
</feature>
<evidence type="ECO:0000256" key="3">
    <source>
        <dbReference type="ARBA" id="ARBA00023082"/>
    </source>
</evidence>
<dbReference type="SUPFAM" id="SSF88659">
    <property type="entry name" value="Sigma3 and sigma4 domains of RNA polymerase sigma factors"/>
    <property type="match status" value="1"/>
</dbReference>
<keyword evidence="5" id="KW-0804">Transcription</keyword>
<keyword evidence="2" id="KW-0805">Transcription regulation</keyword>
<dbReference type="Pfam" id="PF08281">
    <property type="entry name" value="Sigma70_r4_2"/>
    <property type="match status" value="1"/>
</dbReference>
<dbReference type="InterPro" id="IPR007627">
    <property type="entry name" value="RNA_pol_sigma70_r2"/>
</dbReference>
<dbReference type="Proteomes" id="UP001501020">
    <property type="component" value="Unassembled WGS sequence"/>
</dbReference>
<dbReference type="InterPro" id="IPR013324">
    <property type="entry name" value="RNA_pol_sigma_r3/r4-like"/>
</dbReference>
<evidence type="ECO:0000256" key="4">
    <source>
        <dbReference type="ARBA" id="ARBA00023125"/>
    </source>
</evidence>
<gene>
    <name evidence="9" type="ORF">GCM10009727_78790</name>
</gene>
<evidence type="ECO:0000259" key="7">
    <source>
        <dbReference type="Pfam" id="PF04542"/>
    </source>
</evidence>
<evidence type="ECO:0000313" key="10">
    <source>
        <dbReference type="Proteomes" id="UP001501020"/>
    </source>
</evidence>
<evidence type="ECO:0000313" key="9">
    <source>
        <dbReference type="EMBL" id="GAA2162954.1"/>
    </source>
</evidence>
<dbReference type="CDD" id="cd06171">
    <property type="entry name" value="Sigma70_r4"/>
    <property type="match status" value="1"/>
</dbReference>
<dbReference type="PANTHER" id="PTHR43133">
    <property type="entry name" value="RNA POLYMERASE ECF-TYPE SIGMA FACTO"/>
    <property type="match status" value="1"/>
</dbReference>
<protein>
    <submittedName>
        <fullName evidence="9">RNA polymerase sigma factor</fullName>
    </submittedName>
</protein>
<sequence length="208" mass="22569">MTAIRSRQRAGGAPDAETAGTHASDAEVIRHSAHDPERFAVLFDRYAAQIHRYAARRLGTQTADDIVAETFLTAFRKRGTYDLGRPLARPWLYGIATTLVARHHRGEERHYRALQRTGIDPLPEPEAEAVVARVAAQQQERLLGGALSALPAGDRDVLLLVAWGDLGYEEVGEALGIPPGTVGSRLNRARRKLKAALGGADPTAPEVE</sequence>
<dbReference type="InterPro" id="IPR013249">
    <property type="entry name" value="RNA_pol_sigma70_r4_t2"/>
</dbReference>
<reference evidence="9 10" key="1">
    <citation type="journal article" date="2019" name="Int. J. Syst. Evol. Microbiol.">
        <title>The Global Catalogue of Microorganisms (GCM) 10K type strain sequencing project: providing services to taxonomists for standard genome sequencing and annotation.</title>
        <authorList>
            <consortium name="The Broad Institute Genomics Platform"/>
            <consortium name="The Broad Institute Genome Sequencing Center for Infectious Disease"/>
            <person name="Wu L."/>
            <person name="Ma J."/>
        </authorList>
    </citation>
    <scope>NUCLEOTIDE SEQUENCE [LARGE SCALE GENOMIC DNA]</scope>
    <source>
        <strain evidence="9 10">JCM 13850</strain>
    </source>
</reference>
<dbReference type="NCBIfam" id="TIGR02937">
    <property type="entry name" value="sigma70-ECF"/>
    <property type="match status" value="1"/>
</dbReference>
<comment type="caution">
    <text evidence="9">The sequence shown here is derived from an EMBL/GenBank/DDBJ whole genome shotgun (WGS) entry which is preliminary data.</text>
</comment>
<dbReference type="RefSeq" id="WP_344279964.1">
    <property type="nucleotide sequence ID" value="NZ_BAAAMR010000108.1"/>
</dbReference>
<comment type="similarity">
    <text evidence="1">Belongs to the sigma-70 factor family. ECF subfamily.</text>
</comment>
<keyword evidence="4" id="KW-0238">DNA-binding</keyword>
<dbReference type="EMBL" id="BAAAMR010000108">
    <property type="protein sequence ID" value="GAA2162954.1"/>
    <property type="molecule type" value="Genomic_DNA"/>
</dbReference>
<evidence type="ECO:0000256" key="5">
    <source>
        <dbReference type="ARBA" id="ARBA00023163"/>
    </source>
</evidence>
<accession>A0ABN3ADY1</accession>
<name>A0ABN3ADY1_9ACTN</name>
<evidence type="ECO:0000256" key="2">
    <source>
        <dbReference type="ARBA" id="ARBA00023015"/>
    </source>
</evidence>
<dbReference type="SUPFAM" id="SSF88946">
    <property type="entry name" value="Sigma2 domain of RNA polymerase sigma factors"/>
    <property type="match status" value="1"/>
</dbReference>
<dbReference type="Pfam" id="PF04542">
    <property type="entry name" value="Sigma70_r2"/>
    <property type="match status" value="1"/>
</dbReference>
<dbReference type="Gene3D" id="1.10.1740.10">
    <property type="match status" value="1"/>
</dbReference>
<dbReference type="InterPro" id="IPR039425">
    <property type="entry name" value="RNA_pol_sigma-70-like"/>
</dbReference>
<keyword evidence="3" id="KW-0731">Sigma factor</keyword>
<proteinExistence type="inferred from homology"/>
<keyword evidence="10" id="KW-1185">Reference proteome</keyword>
<dbReference type="InterPro" id="IPR036388">
    <property type="entry name" value="WH-like_DNA-bd_sf"/>
</dbReference>
<dbReference type="PANTHER" id="PTHR43133:SF8">
    <property type="entry name" value="RNA POLYMERASE SIGMA FACTOR HI_1459-RELATED"/>
    <property type="match status" value="1"/>
</dbReference>
<feature type="domain" description="RNA polymerase sigma-70 region 2" evidence="7">
    <location>
        <begin position="42"/>
        <end position="109"/>
    </location>
</feature>
<dbReference type="InterPro" id="IPR013325">
    <property type="entry name" value="RNA_pol_sigma_r2"/>
</dbReference>